<reference evidence="2" key="1">
    <citation type="submission" date="2021-01" db="EMBL/GenBank/DDBJ databases">
        <authorList>
            <consortium name="Genoscope - CEA"/>
            <person name="William W."/>
        </authorList>
    </citation>
    <scope>NUCLEOTIDE SEQUENCE</scope>
</reference>
<dbReference type="AlphaFoldDB" id="A0A8S1PDR8"/>
<evidence type="ECO:0000313" key="3">
    <source>
        <dbReference type="Proteomes" id="UP000692954"/>
    </source>
</evidence>
<keyword evidence="1" id="KW-1133">Transmembrane helix</keyword>
<dbReference type="EMBL" id="CAJJDN010000075">
    <property type="protein sequence ID" value="CAD8101452.1"/>
    <property type="molecule type" value="Genomic_DNA"/>
</dbReference>
<keyword evidence="1" id="KW-0812">Transmembrane</keyword>
<comment type="caution">
    <text evidence="2">The sequence shown here is derived from an EMBL/GenBank/DDBJ whole genome shotgun (WGS) entry which is preliminary data.</text>
</comment>
<evidence type="ECO:0000256" key="1">
    <source>
        <dbReference type="SAM" id="Phobius"/>
    </source>
</evidence>
<name>A0A8S1PDR8_9CILI</name>
<evidence type="ECO:0008006" key="4">
    <source>
        <dbReference type="Google" id="ProtNLM"/>
    </source>
</evidence>
<keyword evidence="3" id="KW-1185">Reference proteome</keyword>
<feature type="transmembrane region" description="Helical" evidence="1">
    <location>
        <begin position="12"/>
        <end position="29"/>
    </location>
</feature>
<organism evidence="2 3">
    <name type="scientific">Paramecium sonneborni</name>
    <dbReference type="NCBI Taxonomy" id="65129"/>
    <lineage>
        <taxon>Eukaryota</taxon>
        <taxon>Sar</taxon>
        <taxon>Alveolata</taxon>
        <taxon>Ciliophora</taxon>
        <taxon>Intramacronucleata</taxon>
        <taxon>Oligohymenophorea</taxon>
        <taxon>Peniculida</taxon>
        <taxon>Parameciidae</taxon>
        <taxon>Paramecium</taxon>
    </lineage>
</organism>
<protein>
    <recommendedName>
        <fullName evidence="4">Transmembrane protein</fullName>
    </recommendedName>
</protein>
<accession>A0A8S1PDR8</accession>
<evidence type="ECO:0000313" key="2">
    <source>
        <dbReference type="EMBL" id="CAD8101452.1"/>
    </source>
</evidence>
<keyword evidence="1" id="KW-0472">Membrane</keyword>
<dbReference type="Proteomes" id="UP000692954">
    <property type="component" value="Unassembled WGS sequence"/>
</dbReference>
<sequence length="175" mass="20687">MEKALNTIEKSIYLVFLFVFCLIQITNDIKAKLEGQQQFYQVVQVQYTFYMQLYFGQKMKQHLLQAQKSMIELSLEDFNGGVDPFKKENNIITPLLVTFMNTTVKEKPIPLYSDNQNPYRIELSNVNLVLNTLDSYDDTKKILQDVQMNFLKKEVIALMIKQQLLFIQDRQYFNC</sequence>
<dbReference type="OrthoDB" id="322543at2759"/>
<proteinExistence type="predicted"/>
<gene>
    <name evidence="2" type="ORF">PSON_ATCC_30995.1.T0750281</name>
</gene>